<dbReference type="STRING" id="4615.A0A199VWB1"/>
<feature type="region of interest" description="Disordered" evidence="1">
    <location>
        <begin position="1"/>
        <end position="116"/>
    </location>
</feature>
<dbReference type="Pfam" id="PF04782">
    <property type="entry name" value="DUF632"/>
    <property type="match status" value="1"/>
</dbReference>
<dbReference type="AlphaFoldDB" id="A0A199VWB1"/>
<organism evidence="3 4">
    <name type="scientific">Ananas comosus</name>
    <name type="common">Pineapple</name>
    <name type="synonym">Ananas ananas</name>
    <dbReference type="NCBI Taxonomy" id="4615"/>
    <lineage>
        <taxon>Eukaryota</taxon>
        <taxon>Viridiplantae</taxon>
        <taxon>Streptophyta</taxon>
        <taxon>Embryophyta</taxon>
        <taxon>Tracheophyta</taxon>
        <taxon>Spermatophyta</taxon>
        <taxon>Magnoliopsida</taxon>
        <taxon>Liliopsida</taxon>
        <taxon>Poales</taxon>
        <taxon>Bromeliaceae</taxon>
        <taxon>Bromelioideae</taxon>
        <taxon>Ananas</taxon>
    </lineage>
</organism>
<dbReference type="PANTHER" id="PTHR21450:SF7">
    <property type="entry name" value="DNA LIGASE (DUF630 AND DUF632)"/>
    <property type="match status" value="1"/>
</dbReference>
<feature type="compositionally biased region" description="Pro residues" evidence="1">
    <location>
        <begin position="29"/>
        <end position="40"/>
    </location>
</feature>
<name>A0A199VWB1_ANACO</name>
<dbReference type="InterPro" id="IPR006867">
    <property type="entry name" value="DUF632"/>
</dbReference>
<evidence type="ECO:0000313" key="3">
    <source>
        <dbReference type="EMBL" id="OAY81309.1"/>
    </source>
</evidence>
<sequence length="566" mass="64276">MDESMAAAAADDEIRPERDAEHQDEKFATPPPPPPPPRPAPANATTIRASRGRRRSRRPRAARSAPAAAAESGREESAAEAEAEAGRCRATPPPPPPAHGLGAAFDGATRGKTASAAEAERSVNLLQVFTDLDEHFLKASESTHEVSKKLEATRMHYHSNFVDGRGHIDHSARVMKVITWNRSFKGMSNADDGKDDFDNDEGETHATVLDKMLAWEKKLYEEVKTGELMKIEYQRKVALLNKQKKRGAPTETLERTKAAVSHLHTRYIVDMQSMDSTVSEIQHLRDNQLYPRLVDLVDEMDKMWEMMFLHHESQLKIVLDLKALDISDSPMEMSEQHHKRTIELHDIVKEWHSQFHKLITHQKEYIQALNNWLKLNLIPIESSLKEKVSSPPRMQRPPIQALLHAWNDHLEKLPEELAKSALLSFAAVMDTILKLQQDEMKQKEKCEEMGKEFQKKSRAFEDWYYKYSHRRAASGEEAEGDGATEGTNPKDPVSERKFLVESLKSRLDDEVEAYNKLCKQVREKSLTTLKTHLPELFRALSDFARSCADMYSKLKLVSQAQNPAAN</sequence>
<gene>
    <name evidence="3" type="ORF">ACMD2_18170</name>
</gene>
<protein>
    <recommendedName>
        <fullName evidence="2">DUF632 domain-containing protein</fullName>
    </recommendedName>
</protein>
<feature type="compositionally biased region" description="Basic and acidic residues" evidence="1">
    <location>
        <begin position="12"/>
        <end position="27"/>
    </location>
</feature>
<accession>A0A199VWB1</accession>
<comment type="caution">
    <text evidence="3">The sequence shown here is derived from an EMBL/GenBank/DDBJ whole genome shotgun (WGS) entry which is preliminary data.</text>
</comment>
<evidence type="ECO:0000313" key="4">
    <source>
        <dbReference type="Proteomes" id="UP000092600"/>
    </source>
</evidence>
<feature type="compositionally biased region" description="Low complexity" evidence="1">
    <location>
        <begin position="62"/>
        <end position="71"/>
    </location>
</feature>
<feature type="domain" description="DUF632" evidence="2">
    <location>
        <begin position="125"/>
        <end position="430"/>
    </location>
</feature>
<proteinExistence type="predicted"/>
<feature type="region of interest" description="Disordered" evidence="1">
    <location>
        <begin position="474"/>
        <end position="494"/>
    </location>
</feature>
<reference evidence="3 4" key="1">
    <citation type="journal article" date="2016" name="DNA Res.">
        <title>The draft genome of MD-2 pineapple using hybrid error correction of long reads.</title>
        <authorList>
            <person name="Redwan R.M."/>
            <person name="Saidin A."/>
            <person name="Kumar S.V."/>
        </authorList>
    </citation>
    <scope>NUCLEOTIDE SEQUENCE [LARGE SCALE GENOMIC DNA]</scope>
    <source>
        <strain evidence="4">cv. MD2</strain>
        <tissue evidence="3">Leaf</tissue>
    </source>
</reference>
<dbReference type="EMBL" id="LSRQ01000684">
    <property type="protein sequence ID" value="OAY81309.1"/>
    <property type="molecule type" value="Genomic_DNA"/>
</dbReference>
<evidence type="ECO:0000256" key="1">
    <source>
        <dbReference type="SAM" id="MobiDB-lite"/>
    </source>
</evidence>
<evidence type="ECO:0000259" key="2">
    <source>
        <dbReference type="Pfam" id="PF04782"/>
    </source>
</evidence>
<feature type="compositionally biased region" description="Basic residues" evidence="1">
    <location>
        <begin position="50"/>
        <end position="61"/>
    </location>
</feature>
<dbReference type="PANTHER" id="PTHR21450">
    <property type="entry name" value="PROTEIN ALTERED PHOSPHATE STARVATION RESPONSE 1"/>
    <property type="match status" value="1"/>
</dbReference>
<dbReference type="Proteomes" id="UP000092600">
    <property type="component" value="Unassembled WGS sequence"/>
</dbReference>